<feature type="compositionally biased region" description="Basic and acidic residues" evidence="1">
    <location>
        <begin position="26"/>
        <end position="40"/>
    </location>
</feature>
<evidence type="ECO:0000313" key="3">
    <source>
        <dbReference type="EMBL" id="SHE81417.1"/>
    </source>
</evidence>
<protein>
    <submittedName>
        <fullName evidence="3">Extracellular solute-binding protein</fullName>
    </submittedName>
</protein>
<dbReference type="EMBL" id="FQVI01000006">
    <property type="protein sequence ID" value="SHE81417.1"/>
    <property type="molecule type" value="Genomic_DNA"/>
</dbReference>
<keyword evidence="2" id="KW-0732">Signal</keyword>
<dbReference type="PROSITE" id="PS51257">
    <property type="entry name" value="PROKAR_LIPOPROTEIN"/>
    <property type="match status" value="1"/>
</dbReference>
<dbReference type="Proteomes" id="UP000184245">
    <property type="component" value="Unassembled WGS sequence"/>
</dbReference>
<dbReference type="PANTHER" id="PTHR43649:SF12">
    <property type="entry name" value="DIACETYLCHITOBIOSE BINDING PROTEIN DASA"/>
    <property type="match status" value="1"/>
</dbReference>
<dbReference type="Pfam" id="PF01547">
    <property type="entry name" value="SBP_bac_1"/>
    <property type="match status" value="1"/>
</dbReference>
<gene>
    <name evidence="3" type="ORF">SAMN02745158_01648</name>
</gene>
<dbReference type="InterPro" id="IPR006059">
    <property type="entry name" value="SBP"/>
</dbReference>
<dbReference type="SUPFAM" id="SSF53850">
    <property type="entry name" value="Periplasmic binding protein-like II"/>
    <property type="match status" value="1"/>
</dbReference>
<dbReference type="AlphaFoldDB" id="A0A1M4WJQ2"/>
<proteinExistence type="predicted"/>
<feature type="region of interest" description="Disordered" evidence="1">
    <location>
        <begin position="22"/>
        <end position="41"/>
    </location>
</feature>
<accession>A0A1M4WJQ2</accession>
<feature type="chain" id="PRO_5039618924" evidence="2">
    <location>
        <begin position="20"/>
        <end position="445"/>
    </location>
</feature>
<keyword evidence="4" id="KW-1185">Reference proteome</keyword>
<dbReference type="InterPro" id="IPR050490">
    <property type="entry name" value="Bact_solute-bd_prot1"/>
</dbReference>
<dbReference type="STRING" id="1122155.SAMN02745158_01648"/>
<organism evidence="3 4">
    <name type="scientific">Lactonifactor longoviformis DSM 17459</name>
    <dbReference type="NCBI Taxonomy" id="1122155"/>
    <lineage>
        <taxon>Bacteria</taxon>
        <taxon>Bacillati</taxon>
        <taxon>Bacillota</taxon>
        <taxon>Clostridia</taxon>
        <taxon>Eubacteriales</taxon>
        <taxon>Clostridiaceae</taxon>
        <taxon>Lactonifactor</taxon>
    </lineage>
</organism>
<sequence length="445" mass="49841">MFKKFVAMVCAGTLVFSLAGCGGSKDSAKEDTKTEAKGDSKEDEDVTISILWQQEVSEQFWDLPLEKFKEKYPNVNVEFESNAKAAEVIRNLLNVKEAPDIFYTWISDVDYYGFAKEGLLYPVDDILAEQNAEGTKTLEETIFSAGLALGEVDGSHYFLPTSKLIAGNFYSGKLFADNNWTVPSTWEEYQTLCKTIKDSGVTPMIYAGVYPFMLADAFLVPMIQNLDPKTMEAINNNEAGAWKQPAALEAVTRLQEMRDAGYIDKNSLAMDHIQSQIDFIGNNDAFVPSGSWLEGEMEDQWPDDFDLQPMYAPGEEAGKTSTTAVVECMVLPKQEDDSKLEYIKELVKLFYSEENAKYVAEKTGFLLAMEEQSDEVMGLLPKSAQTMWKMADDNVSIISPSYKVRYKEVLGELNNCINALIQEEINAEQFCERMDKVAQETSGGK</sequence>
<dbReference type="RefSeq" id="WP_072850734.1">
    <property type="nucleotide sequence ID" value="NZ_FQVI01000006.1"/>
</dbReference>
<dbReference type="PANTHER" id="PTHR43649">
    <property type="entry name" value="ARABINOSE-BINDING PROTEIN-RELATED"/>
    <property type="match status" value="1"/>
</dbReference>
<name>A0A1M4WJQ2_9CLOT</name>
<dbReference type="Gene3D" id="3.40.190.10">
    <property type="entry name" value="Periplasmic binding protein-like II"/>
    <property type="match status" value="2"/>
</dbReference>
<evidence type="ECO:0000256" key="1">
    <source>
        <dbReference type="SAM" id="MobiDB-lite"/>
    </source>
</evidence>
<reference evidence="3 4" key="1">
    <citation type="submission" date="2016-11" db="EMBL/GenBank/DDBJ databases">
        <authorList>
            <person name="Jaros S."/>
            <person name="Januszkiewicz K."/>
            <person name="Wedrychowicz H."/>
        </authorList>
    </citation>
    <scope>NUCLEOTIDE SEQUENCE [LARGE SCALE GENOMIC DNA]</scope>
    <source>
        <strain evidence="3 4">DSM 17459</strain>
    </source>
</reference>
<feature type="signal peptide" evidence="2">
    <location>
        <begin position="1"/>
        <end position="19"/>
    </location>
</feature>
<dbReference type="OrthoDB" id="41208at2"/>
<evidence type="ECO:0000256" key="2">
    <source>
        <dbReference type="SAM" id="SignalP"/>
    </source>
</evidence>
<evidence type="ECO:0000313" key="4">
    <source>
        <dbReference type="Proteomes" id="UP000184245"/>
    </source>
</evidence>